<sequence>MPNEKNKIAETALYDKLFREISPIFLTVFVEKVLCLDIVEYAELKDKLQMTRQKETDTLRKVTNRNGDTFILHLEIQRKNESNMAIQMADYWILLHQLYKLPIRQYVLYIGPERMNMPDRLDLPNFNFRYTLMSFSDLPYDLFINAERTEIKMLAILGNLGNADSYEVTESIVRAIDREKAPVSEKQKRINQLRILVQLRKFESQFQIAMSKAATFFKKERDPFYKMGAQKERAKAEAEKRKIALEFKNLGVSVADIAKGTGLSIEEVEKL</sequence>
<keyword evidence="2" id="KW-1185">Reference proteome</keyword>
<evidence type="ECO:0008006" key="3">
    <source>
        <dbReference type="Google" id="ProtNLM"/>
    </source>
</evidence>
<name>A0A1H7PY00_9SPHI</name>
<evidence type="ECO:0000313" key="1">
    <source>
        <dbReference type="EMBL" id="SEL40771.1"/>
    </source>
</evidence>
<dbReference type="AlphaFoldDB" id="A0A1H7PY00"/>
<reference evidence="2" key="1">
    <citation type="submission" date="2016-10" db="EMBL/GenBank/DDBJ databases">
        <authorList>
            <person name="Varghese N."/>
            <person name="Submissions S."/>
        </authorList>
    </citation>
    <scope>NUCLEOTIDE SEQUENCE [LARGE SCALE GENOMIC DNA]</scope>
    <source>
        <strain evidence="2">Jip14</strain>
    </source>
</reference>
<proteinExistence type="predicted"/>
<evidence type="ECO:0000313" key="2">
    <source>
        <dbReference type="Proteomes" id="UP000198916"/>
    </source>
</evidence>
<protein>
    <recommendedName>
        <fullName evidence="3">Transposase (putative) YhgA-like domain-containing protein</fullName>
    </recommendedName>
</protein>
<dbReference type="OrthoDB" id="714214at2"/>
<dbReference type="RefSeq" id="WP_090606147.1">
    <property type="nucleotide sequence ID" value="NZ_FNZR01000005.1"/>
</dbReference>
<dbReference type="STRING" id="332977.SAMN05421740_10579"/>
<organism evidence="1 2">
    <name type="scientific">Parapedobacter koreensis</name>
    <dbReference type="NCBI Taxonomy" id="332977"/>
    <lineage>
        <taxon>Bacteria</taxon>
        <taxon>Pseudomonadati</taxon>
        <taxon>Bacteroidota</taxon>
        <taxon>Sphingobacteriia</taxon>
        <taxon>Sphingobacteriales</taxon>
        <taxon>Sphingobacteriaceae</taxon>
        <taxon>Parapedobacter</taxon>
    </lineage>
</organism>
<dbReference type="Proteomes" id="UP000198916">
    <property type="component" value="Unassembled WGS sequence"/>
</dbReference>
<accession>A0A1H7PY00</accession>
<gene>
    <name evidence="1" type="ORF">SAMN05421740_10579</name>
</gene>
<dbReference type="EMBL" id="FNZR01000005">
    <property type="protein sequence ID" value="SEL40771.1"/>
    <property type="molecule type" value="Genomic_DNA"/>
</dbReference>